<dbReference type="PANTHER" id="PTHR43280">
    <property type="entry name" value="ARAC-FAMILY TRANSCRIPTIONAL REGULATOR"/>
    <property type="match status" value="1"/>
</dbReference>
<organism evidence="5 6">
    <name type="scientific">Bacillus cytotoxicus (strain DSM 22905 / CIP 110041 / 391-98 / NVH 391-98)</name>
    <dbReference type="NCBI Taxonomy" id="315749"/>
    <lineage>
        <taxon>Bacteria</taxon>
        <taxon>Bacillati</taxon>
        <taxon>Bacillota</taxon>
        <taxon>Bacilli</taxon>
        <taxon>Bacillales</taxon>
        <taxon>Bacillaceae</taxon>
        <taxon>Bacillus</taxon>
        <taxon>Bacillus cereus group</taxon>
    </lineage>
</organism>
<dbReference type="Proteomes" id="UP000002300">
    <property type="component" value="Chromosome"/>
</dbReference>
<dbReference type="GO" id="GO:0043565">
    <property type="term" value="F:sequence-specific DNA binding"/>
    <property type="evidence" value="ECO:0007669"/>
    <property type="project" value="InterPro"/>
</dbReference>
<evidence type="ECO:0000256" key="2">
    <source>
        <dbReference type="ARBA" id="ARBA00023125"/>
    </source>
</evidence>
<feature type="domain" description="HTH araC/xylS-type" evidence="4">
    <location>
        <begin position="310"/>
        <end position="408"/>
    </location>
</feature>
<dbReference type="PANTHER" id="PTHR43280:SF34">
    <property type="entry name" value="ARAC-FAMILY TRANSCRIPTIONAL REGULATOR"/>
    <property type="match status" value="1"/>
</dbReference>
<dbReference type="PROSITE" id="PS01124">
    <property type="entry name" value="HTH_ARAC_FAMILY_2"/>
    <property type="match status" value="1"/>
</dbReference>
<dbReference type="PROSITE" id="PS00041">
    <property type="entry name" value="HTH_ARAC_FAMILY_1"/>
    <property type="match status" value="1"/>
</dbReference>
<dbReference type="InterPro" id="IPR018062">
    <property type="entry name" value="HTH_AraC-typ_CS"/>
</dbReference>
<evidence type="ECO:0000256" key="3">
    <source>
        <dbReference type="ARBA" id="ARBA00023163"/>
    </source>
</evidence>
<dbReference type="InterPro" id="IPR018060">
    <property type="entry name" value="HTH_AraC"/>
</dbReference>
<dbReference type="KEGG" id="bcy:Bcer98_3115"/>
<dbReference type="EMBL" id="CP000764">
    <property type="protein sequence ID" value="ABS23339.1"/>
    <property type="molecule type" value="Genomic_DNA"/>
</dbReference>
<dbReference type="AlphaFoldDB" id="A7GT81"/>
<reference evidence="5 6" key="1">
    <citation type="journal article" date="2008" name="Chem. Biol. Interact.">
        <title>Extending the Bacillus cereus group genomics to putative food-borne pathogens of different toxicity.</title>
        <authorList>
            <person name="Lapidus A."/>
            <person name="Goltsman E."/>
            <person name="Auger S."/>
            <person name="Galleron N."/>
            <person name="Segurens B."/>
            <person name="Dossat C."/>
            <person name="Land M.L."/>
            <person name="Broussolle V."/>
            <person name="Brillard J."/>
            <person name="Guinebretiere M.H."/>
            <person name="Sanchis V."/>
            <person name="Nguen-The C."/>
            <person name="Lereclus D."/>
            <person name="Richardson P."/>
            <person name="Wincker P."/>
            <person name="Weissenbach J."/>
            <person name="Ehrlich S.D."/>
            <person name="Sorokin A."/>
        </authorList>
    </citation>
    <scope>NUCLEOTIDE SEQUENCE [LARGE SCALE GENOMIC DNA]</scope>
    <source>
        <strain evidence="6">DSM 22905 / CIP 110041 / 391-98 / NVH 391-98</strain>
    </source>
</reference>
<dbReference type="RefSeq" id="WP_012095576.1">
    <property type="nucleotide sequence ID" value="NC_009674.1"/>
</dbReference>
<proteinExistence type="predicted"/>
<evidence type="ECO:0000313" key="6">
    <source>
        <dbReference type="Proteomes" id="UP000002300"/>
    </source>
</evidence>
<dbReference type="Gene3D" id="1.10.10.60">
    <property type="entry name" value="Homeodomain-like"/>
    <property type="match status" value="2"/>
</dbReference>
<keyword evidence="3" id="KW-0804">Transcription</keyword>
<evidence type="ECO:0000313" key="5">
    <source>
        <dbReference type="EMBL" id="ABS23339.1"/>
    </source>
</evidence>
<dbReference type="GO" id="GO:0003700">
    <property type="term" value="F:DNA-binding transcription factor activity"/>
    <property type="evidence" value="ECO:0007669"/>
    <property type="project" value="InterPro"/>
</dbReference>
<dbReference type="GeneID" id="33898362"/>
<dbReference type="SMART" id="SM00342">
    <property type="entry name" value="HTH_ARAC"/>
    <property type="match status" value="1"/>
</dbReference>
<keyword evidence="2" id="KW-0238">DNA-binding</keyword>
<evidence type="ECO:0000256" key="1">
    <source>
        <dbReference type="ARBA" id="ARBA00023015"/>
    </source>
</evidence>
<dbReference type="STRING" id="315749.Bcer98_3115"/>
<accession>A7GT81</accession>
<dbReference type="HOGENOM" id="CLU_036605_6_1_9"/>
<gene>
    <name evidence="5" type="ordered locus">Bcer98_3115</name>
</gene>
<protein>
    <submittedName>
        <fullName evidence="5">Helix-turn-helix-domain containing protein AraC type</fullName>
    </submittedName>
</protein>
<evidence type="ECO:0000259" key="4">
    <source>
        <dbReference type="PROSITE" id="PS01124"/>
    </source>
</evidence>
<dbReference type="InterPro" id="IPR009057">
    <property type="entry name" value="Homeodomain-like_sf"/>
</dbReference>
<dbReference type="OrthoDB" id="247151at2"/>
<keyword evidence="6" id="KW-1185">Reference proteome</keyword>
<sequence>MTKSINLVDIEYTCNVFFQSFKIPVCFLDTNKNILRKFTSQNLSNPLYTSKEEELYTLYQKGDPYNVPIFRTTQYLEHFILIHIRNDYIVNGTVIIGPATHIHFSDEIIDNMLKDLNSSTSPKKLKNYFLSLPVKDKWFLVNIACLCYNLIYKKRLDTNTFLNKNNSLDEINTNIFNKYSYIPIKKMTESINFNFSLEQRLLVAIKDGDKESCLKYYDAYSQETIKSMSSLNQLRYQKNKGISSITLVAKYAIKGGLPSGIARTLGEMYIQNIEKSKDIKTIDKLLKVALCTFADRVKEHKAQHHSKAITTCQNYIFKNIYQKISVKQLARMVNMNPNYLSILFKEEVGISLNEYIQRERVEEAKKLLTLTDYSLSDICAWLNFSDQSYFTKVFKKFTNKTPGKYRKHFTII</sequence>
<dbReference type="SUPFAM" id="SSF46689">
    <property type="entry name" value="Homeodomain-like"/>
    <property type="match status" value="2"/>
</dbReference>
<dbReference type="Pfam" id="PF12833">
    <property type="entry name" value="HTH_18"/>
    <property type="match status" value="1"/>
</dbReference>
<name>A7GT81_BACCN</name>
<dbReference type="eggNOG" id="COG2207">
    <property type="taxonomic scope" value="Bacteria"/>
</dbReference>
<keyword evidence="1" id="KW-0805">Transcription regulation</keyword>